<accession>A0A7Z0D412</accession>
<dbReference type="Proteomes" id="UP000539111">
    <property type="component" value="Unassembled WGS sequence"/>
</dbReference>
<organism evidence="1 2">
    <name type="scientific">Spelaeicoccus albus</name>
    <dbReference type="NCBI Taxonomy" id="1280376"/>
    <lineage>
        <taxon>Bacteria</taxon>
        <taxon>Bacillati</taxon>
        <taxon>Actinomycetota</taxon>
        <taxon>Actinomycetes</taxon>
        <taxon>Micrococcales</taxon>
        <taxon>Brevibacteriaceae</taxon>
        <taxon>Spelaeicoccus</taxon>
    </lineage>
</organism>
<dbReference type="EMBL" id="JACBZP010000001">
    <property type="protein sequence ID" value="NYI68487.1"/>
    <property type="molecule type" value="Genomic_DNA"/>
</dbReference>
<gene>
    <name evidence="1" type="ORF">BJY26_002793</name>
</gene>
<dbReference type="Pfam" id="PF15698">
    <property type="entry name" value="Phosphatase"/>
    <property type="match status" value="1"/>
</dbReference>
<protein>
    <recommendedName>
        <fullName evidence="3">Taurine ABC transporter ATPase</fullName>
    </recommendedName>
</protein>
<name>A0A7Z0D412_9MICO</name>
<sequence length="254" mass="27001">MNKAQLAEYLDSARITGEVATPRENNLDHFQGFIDGVDTLAFGVDWKRDWTYDEVFDLMHEKVGTSADRSLHSGQDTISSALCVAALERFADRLGLAATRGEHVLFATGHPGGLLPVHAALAAALGEAGGKIVRIDEGFRFGDGDIRQISGVVMWHQHGHLMHTHLPGPMDLTLARLAAGGEGAPDLVVADHGWAGFAASAGIDTIGFADCNDPGLFVSEAQGDMDVAVPLDDNVSPGLYDPMVDYLLDRAGLS</sequence>
<evidence type="ECO:0000313" key="2">
    <source>
        <dbReference type="Proteomes" id="UP000539111"/>
    </source>
</evidence>
<dbReference type="RefSeq" id="WP_179428832.1">
    <property type="nucleotide sequence ID" value="NZ_JACBZP010000001.1"/>
</dbReference>
<dbReference type="InterPro" id="IPR031423">
    <property type="entry name" value="Phosphatase_SCO2771"/>
</dbReference>
<evidence type="ECO:0008006" key="3">
    <source>
        <dbReference type="Google" id="ProtNLM"/>
    </source>
</evidence>
<evidence type="ECO:0000313" key="1">
    <source>
        <dbReference type="EMBL" id="NYI68487.1"/>
    </source>
</evidence>
<comment type="caution">
    <text evidence="1">The sequence shown here is derived from an EMBL/GenBank/DDBJ whole genome shotgun (WGS) entry which is preliminary data.</text>
</comment>
<keyword evidence="2" id="KW-1185">Reference proteome</keyword>
<reference evidence="1 2" key="1">
    <citation type="submission" date="2020-07" db="EMBL/GenBank/DDBJ databases">
        <title>Sequencing the genomes of 1000 actinobacteria strains.</title>
        <authorList>
            <person name="Klenk H.-P."/>
        </authorList>
    </citation>
    <scope>NUCLEOTIDE SEQUENCE [LARGE SCALE GENOMIC DNA]</scope>
    <source>
        <strain evidence="1 2">DSM 26341</strain>
    </source>
</reference>
<dbReference type="AlphaFoldDB" id="A0A7Z0D412"/>
<proteinExistence type="predicted"/>